<dbReference type="AlphaFoldDB" id="A0A0C3AJD1"/>
<protein>
    <submittedName>
        <fullName evidence="1">Uncharacterized protein</fullName>
    </submittedName>
</protein>
<accession>A0A0C3AJD1</accession>
<name>A0A0C3AJD1_SERVB</name>
<reference evidence="1 2" key="1">
    <citation type="submission" date="2014-04" db="EMBL/GenBank/DDBJ databases">
        <authorList>
            <consortium name="DOE Joint Genome Institute"/>
            <person name="Kuo A."/>
            <person name="Zuccaro A."/>
            <person name="Kohler A."/>
            <person name="Nagy L.G."/>
            <person name="Floudas D."/>
            <person name="Copeland A."/>
            <person name="Barry K.W."/>
            <person name="Cichocki N."/>
            <person name="Veneault-Fourrey C."/>
            <person name="LaButti K."/>
            <person name="Lindquist E.A."/>
            <person name="Lipzen A."/>
            <person name="Lundell T."/>
            <person name="Morin E."/>
            <person name="Murat C."/>
            <person name="Sun H."/>
            <person name="Tunlid A."/>
            <person name="Henrissat B."/>
            <person name="Grigoriev I.V."/>
            <person name="Hibbett D.S."/>
            <person name="Martin F."/>
            <person name="Nordberg H.P."/>
            <person name="Cantor M.N."/>
            <person name="Hua S.X."/>
        </authorList>
    </citation>
    <scope>NUCLEOTIDE SEQUENCE [LARGE SCALE GENOMIC DNA]</scope>
    <source>
        <strain evidence="1 2">MAFF 305830</strain>
    </source>
</reference>
<gene>
    <name evidence="1" type="ORF">M408DRAFT_226713</name>
</gene>
<dbReference type="HOGENOM" id="CLU_1769252_0_0_1"/>
<organism evidence="1 2">
    <name type="scientific">Serendipita vermifera MAFF 305830</name>
    <dbReference type="NCBI Taxonomy" id="933852"/>
    <lineage>
        <taxon>Eukaryota</taxon>
        <taxon>Fungi</taxon>
        <taxon>Dikarya</taxon>
        <taxon>Basidiomycota</taxon>
        <taxon>Agaricomycotina</taxon>
        <taxon>Agaricomycetes</taxon>
        <taxon>Sebacinales</taxon>
        <taxon>Serendipitaceae</taxon>
        <taxon>Serendipita</taxon>
    </lineage>
</organism>
<sequence length="147" mass="16245">MKYRNPKPPLDRLLAGPSEEASVELHKLYLAAIESRMDSEEAESRLIARAVIGAAPHHALCDEAIAAFTGLQLSIVSSWVDDLSSLLYRDHTIQGGIRARHISIFEYFTGRPDYSNMGCSDRNTDWGTEAGRQHHCDANEGRPPASP</sequence>
<proteinExistence type="predicted"/>
<dbReference type="EMBL" id="KN824696">
    <property type="protein sequence ID" value="KIM19451.1"/>
    <property type="molecule type" value="Genomic_DNA"/>
</dbReference>
<reference evidence="2" key="2">
    <citation type="submission" date="2015-01" db="EMBL/GenBank/DDBJ databases">
        <title>Evolutionary Origins and Diversification of the Mycorrhizal Mutualists.</title>
        <authorList>
            <consortium name="DOE Joint Genome Institute"/>
            <consortium name="Mycorrhizal Genomics Consortium"/>
            <person name="Kohler A."/>
            <person name="Kuo A."/>
            <person name="Nagy L.G."/>
            <person name="Floudas D."/>
            <person name="Copeland A."/>
            <person name="Barry K.W."/>
            <person name="Cichocki N."/>
            <person name="Veneault-Fourrey C."/>
            <person name="LaButti K."/>
            <person name="Lindquist E.A."/>
            <person name="Lipzen A."/>
            <person name="Lundell T."/>
            <person name="Morin E."/>
            <person name="Murat C."/>
            <person name="Riley R."/>
            <person name="Ohm R."/>
            <person name="Sun H."/>
            <person name="Tunlid A."/>
            <person name="Henrissat B."/>
            <person name="Grigoriev I.V."/>
            <person name="Hibbett D.S."/>
            <person name="Martin F."/>
        </authorList>
    </citation>
    <scope>NUCLEOTIDE SEQUENCE [LARGE SCALE GENOMIC DNA]</scope>
    <source>
        <strain evidence="2">MAFF 305830</strain>
    </source>
</reference>
<keyword evidence="2" id="KW-1185">Reference proteome</keyword>
<evidence type="ECO:0000313" key="2">
    <source>
        <dbReference type="Proteomes" id="UP000054097"/>
    </source>
</evidence>
<dbReference type="Proteomes" id="UP000054097">
    <property type="component" value="Unassembled WGS sequence"/>
</dbReference>
<evidence type="ECO:0000313" key="1">
    <source>
        <dbReference type="EMBL" id="KIM19451.1"/>
    </source>
</evidence>